<evidence type="ECO:0000313" key="7">
    <source>
        <dbReference type="EMBL" id="WNF22135.1"/>
    </source>
</evidence>
<dbReference type="InterPro" id="IPR009057">
    <property type="entry name" value="Homeodomain-like_sf"/>
</dbReference>
<dbReference type="InterPro" id="IPR001584">
    <property type="entry name" value="Integrase_cat-core"/>
</dbReference>
<dbReference type="InterPro" id="IPR050900">
    <property type="entry name" value="Transposase_IS3/IS150/IS904"/>
</dbReference>
<dbReference type="EMBL" id="CP134494">
    <property type="protein sequence ID" value="WNF21707.1"/>
    <property type="molecule type" value="Genomic_DNA"/>
</dbReference>
<evidence type="ECO:0000256" key="1">
    <source>
        <dbReference type="ARBA" id="ARBA00002286"/>
    </source>
</evidence>
<dbReference type="EMBL" id="CP134494">
    <property type="protein sequence ID" value="WNF21116.1"/>
    <property type="molecule type" value="Genomic_DNA"/>
</dbReference>
<dbReference type="EMBL" id="CP134494">
    <property type="protein sequence ID" value="WNF21836.1"/>
    <property type="molecule type" value="Genomic_DNA"/>
</dbReference>
<dbReference type="Pfam" id="PF01527">
    <property type="entry name" value="HTH_Tnp_1"/>
    <property type="match status" value="1"/>
</dbReference>
<comment type="function">
    <text evidence="1">Involved in the transposition of the insertion sequence.</text>
</comment>
<organism evidence="3 10">
    <name type="scientific">Mesobacillus jeotgali</name>
    <dbReference type="NCBI Taxonomy" id="129985"/>
    <lineage>
        <taxon>Bacteria</taxon>
        <taxon>Bacillati</taxon>
        <taxon>Bacillota</taxon>
        <taxon>Bacilli</taxon>
        <taxon>Bacillales</taxon>
        <taxon>Bacillaceae</taxon>
        <taxon>Mesobacillus</taxon>
    </lineage>
</organism>
<dbReference type="NCBIfam" id="NF033516">
    <property type="entry name" value="transpos_IS3"/>
    <property type="match status" value="1"/>
</dbReference>
<dbReference type="EMBL" id="CP134494">
    <property type="protein sequence ID" value="WNF23777.1"/>
    <property type="molecule type" value="Genomic_DNA"/>
</dbReference>
<evidence type="ECO:0000313" key="6">
    <source>
        <dbReference type="EMBL" id="WNF21836.1"/>
    </source>
</evidence>
<dbReference type="InterPro" id="IPR025948">
    <property type="entry name" value="HTH-like_dom"/>
</dbReference>
<evidence type="ECO:0000313" key="9">
    <source>
        <dbReference type="EMBL" id="WNF23777.1"/>
    </source>
</evidence>
<dbReference type="RefSeq" id="WP_311070725.1">
    <property type="nucleotide sequence ID" value="NZ_CP134494.1"/>
</dbReference>
<evidence type="ECO:0000313" key="5">
    <source>
        <dbReference type="EMBL" id="WNF21707.1"/>
    </source>
</evidence>
<reference evidence="3 10" key="1">
    <citation type="submission" date="2023-09" db="EMBL/GenBank/DDBJ databases">
        <title>Microbial mechanism of fulvic acid promoting antimony reduction mineralization in rice fields.</title>
        <authorList>
            <person name="Chen G."/>
            <person name="Lan J."/>
        </authorList>
    </citation>
    <scope>NUCLEOTIDE SEQUENCE [LARGE SCALE GENOMIC DNA]</scope>
    <source>
        <strain evidence="3 10">PS1</strain>
    </source>
</reference>
<sequence length="393" mass="46400">MAKKGQQFQRYTNEFKQKAVLTYVNGSKSYKVVAEELGIRNCTQLKVWVKKWMNGQSFDERRGVSNPLKGRPRTNFKTVEEERDYLKAQVEYLKKQLSKSGKGGEDITRQAKYEIIEGLRGKYPVTWLMEIARIKRASYYKWKATLPQREERFKQEQDVREHIMAIHFIHPEFGRPRITDWLKESDFLINHKKVYRLMKEMGIQSVIRKKRKRHGHTPSVICPNRLKRNFKAVGPNQKMATDITYVSDGKEFYYLSVIQDLFNNEIVAWQISKRNDLELVLKTVDEWTNKKDVAGAVLHSDQGFQYTSKTYNNRLETFGVKGSHSRKGNCLDNACVESFFSHLKSEKLYIAQCKSEEEIRQAIEEFIYHYNYKRTQKKLKKRAPIEYRHALAA</sequence>
<dbReference type="PANTHER" id="PTHR46889:SF4">
    <property type="entry name" value="TRANSPOSASE INSO FOR INSERTION SEQUENCE ELEMENT IS911B-RELATED"/>
    <property type="match status" value="1"/>
</dbReference>
<accession>A0ABY9VB45</accession>
<dbReference type="SUPFAM" id="SSF46689">
    <property type="entry name" value="Homeodomain-like"/>
    <property type="match status" value="1"/>
</dbReference>
<dbReference type="InterPro" id="IPR036397">
    <property type="entry name" value="RNaseH_sf"/>
</dbReference>
<evidence type="ECO:0000313" key="10">
    <source>
        <dbReference type="Proteomes" id="UP001303324"/>
    </source>
</evidence>
<dbReference type="Pfam" id="PF13276">
    <property type="entry name" value="HTH_21"/>
    <property type="match status" value="1"/>
</dbReference>
<dbReference type="InterPro" id="IPR012337">
    <property type="entry name" value="RNaseH-like_sf"/>
</dbReference>
<protein>
    <submittedName>
        <fullName evidence="3">IS3 family transposase</fullName>
    </submittedName>
</protein>
<dbReference type="EMBL" id="CP134494">
    <property type="protein sequence ID" value="WNF22135.1"/>
    <property type="molecule type" value="Genomic_DNA"/>
</dbReference>
<dbReference type="Pfam" id="PF00665">
    <property type="entry name" value="rve"/>
    <property type="match status" value="1"/>
</dbReference>
<name>A0ABY9VB45_9BACI</name>
<dbReference type="EMBL" id="CP134494">
    <property type="protein sequence ID" value="WNF22301.1"/>
    <property type="molecule type" value="Genomic_DNA"/>
</dbReference>
<dbReference type="Pfam" id="PF13333">
    <property type="entry name" value="rve_2"/>
    <property type="match status" value="1"/>
</dbReference>
<dbReference type="Gene3D" id="3.30.420.10">
    <property type="entry name" value="Ribonuclease H-like superfamily/Ribonuclease H"/>
    <property type="match status" value="1"/>
</dbReference>
<evidence type="ECO:0000313" key="3">
    <source>
        <dbReference type="EMBL" id="WNF21116.1"/>
    </source>
</evidence>
<dbReference type="InterPro" id="IPR002514">
    <property type="entry name" value="Transposase_8"/>
</dbReference>
<gene>
    <name evidence="9" type="ORF">RH061_04500</name>
    <name evidence="3" type="ORF">RH061_12985</name>
    <name evidence="4" type="ORF">RH061_13975</name>
    <name evidence="5" type="ORF">RH061_16130</name>
    <name evidence="6" type="ORF">RH061_16820</name>
    <name evidence="7" type="ORF">RH061_18390</name>
    <name evidence="8" type="ORF">RH061_19410</name>
</gene>
<evidence type="ECO:0000313" key="4">
    <source>
        <dbReference type="EMBL" id="WNF21304.1"/>
    </source>
</evidence>
<dbReference type="InterPro" id="IPR048020">
    <property type="entry name" value="Transpos_IS3"/>
</dbReference>
<proteinExistence type="predicted"/>
<dbReference type="Gene3D" id="1.10.10.60">
    <property type="entry name" value="Homeodomain-like"/>
    <property type="match status" value="1"/>
</dbReference>
<dbReference type="Proteomes" id="UP001303324">
    <property type="component" value="Chromosome"/>
</dbReference>
<dbReference type="SUPFAM" id="SSF53098">
    <property type="entry name" value="Ribonuclease H-like"/>
    <property type="match status" value="1"/>
</dbReference>
<evidence type="ECO:0000313" key="8">
    <source>
        <dbReference type="EMBL" id="WNF22301.1"/>
    </source>
</evidence>
<feature type="domain" description="Integrase catalytic" evidence="2">
    <location>
        <begin position="231"/>
        <end position="392"/>
    </location>
</feature>
<dbReference type="EMBL" id="CP134494">
    <property type="protein sequence ID" value="WNF21304.1"/>
    <property type="molecule type" value="Genomic_DNA"/>
</dbReference>
<keyword evidence="10" id="KW-1185">Reference proteome</keyword>
<dbReference type="PROSITE" id="PS50994">
    <property type="entry name" value="INTEGRASE"/>
    <property type="match status" value="1"/>
</dbReference>
<dbReference type="PANTHER" id="PTHR46889">
    <property type="entry name" value="TRANSPOSASE INSF FOR INSERTION SEQUENCE IS3B-RELATED"/>
    <property type="match status" value="1"/>
</dbReference>
<evidence type="ECO:0000259" key="2">
    <source>
        <dbReference type="PROSITE" id="PS50994"/>
    </source>
</evidence>